<dbReference type="InterPro" id="IPR012296">
    <property type="entry name" value="Nuclease_put_TT1808"/>
</dbReference>
<accession>A0A6J4TQX1</accession>
<dbReference type="PANTHER" id="PTHR34107">
    <property type="entry name" value="SLL0198 PROTEIN-RELATED"/>
    <property type="match status" value="1"/>
</dbReference>
<reference evidence="2" key="1">
    <citation type="submission" date="2020-02" db="EMBL/GenBank/DDBJ databases">
        <authorList>
            <person name="Meier V. D."/>
        </authorList>
    </citation>
    <scope>NUCLEOTIDE SEQUENCE</scope>
    <source>
        <strain evidence="2">AVDCRST_MAG73</strain>
    </source>
</reference>
<dbReference type="SUPFAM" id="SSF52980">
    <property type="entry name" value="Restriction endonuclease-like"/>
    <property type="match status" value="1"/>
</dbReference>
<dbReference type="InterPro" id="IPR011335">
    <property type="entry name" value="Restrct_endonuc-II-like"/>
</dbReference>
<gene>
    <name evidence="2" type="ORF">AVDCRST_MAG73-871</name>
</gene>
<evidence type="ECO:0000313" key="2">
    <source>
        <dbReference type="EMBL" id="CAA9529939.1"/>
    </source>
</evidence>
<feature type="domain" description="Putative restriction endonuclease" evidence="1">
    <location>
        <begin position="14"/>
        <end position="177"/>
    </location>
</feature>
<sequence length="182" mass="19533">MSVTTRLYTVEALMEMPGDEPWELWEGELQQVGGAGGEASGIAGEIFVALHPFVRRGTLGLLTGADGAYILARDPDTVVVPDVGFVRWDRLPGGIRPKGPIPVPPDLAVEVRSPTDRPGRINAKLIRYRRAGVPLVWAVEPDRRLVLVYVRGELVAELGDGGVLDGGDVLPGFALTVTEIFA</sequence>
<evidence type="ECO:0000259" key="1">
    <source>
        <dbReference type="Pfam" id="PF05685"/>
    </source>
</evidence>
<protein>
    <recommendedName>
        <fullName evidence="1">Putative restriction endonuclease domain-containing protein</fullName>
    </recommendedName>
</protein>
<dbReference type="Pfam" id="PF05685">
    <property type="entry name" value="Uma2"/>
    <property type="match status" value="1"/>
</dbReference>
<dbReference type="PANTHER" id="PTHR34107:SF1">
    <property type="entry name" value="SLL0198 PROTEIN"/>
    <property type="match status" value="1"/>
</dbReference>
<dbReference type="CDD" id="cd06260">
    <property type="entry name" value="DUF820-like"/>
    <property type="match status" value="1"/>
</dbReference>
<name>A0A6J4TQX1_9BACT</name>
<dbReference type="Gene3D" id="3.90.1570.10">
    <property type="entry name" value="tt1808, chain A"/>
    <property type="match status" value="1"/>
</dbReference>
<dbReference type="InterPro" id="IPR008538">
    <property type="entry name" value="Uma2"/>
</dbReference>
<organism evidence="2">
    <name type="scientific">uncultured Thermomicrobiales bacterium</name>
    <dbReference type="NCBI Taxonomy" id="1645740"/>
    <lineage>
        <taxon>Bacteria</taxon>
        <taxon>Pseudomonadati</taxon>
        <taxon>Thermomicrobiota</taxon>
        <taxon>Thermomicrobia</taxon>
        <taxon>Thermomicrobiales</taxon>
        <taxon>environmental samples</taxon>
    </lineage>
</organism>
<dbReference type="EMBL" id="CADCWE010000047">
    <property type="protein sequence ID" value="CAA9529939.1"/>
    <property type="molecule type" value="Genomic_DNA"/>
</dbReference>
<proteinExistence type="predicted"/>
<dbReference type="AlphaFoldDB" id="A0A6J4TQX1"/>